<keyword evidence="6" id="KW-0560">Oxidoreductase</keyword>
<dbReference type="PROSITE" id="PS00368">
    <property type="entry name" value="RIBORED_SMALL"/>
    <property type="match status" value="1"/>
</dbReference>
<dbReference type="InterPro" id="IPR006141">
    <property type="entry name" value="Intein_N"/>
</dbReference>
<dbReference type="Gene3D" id="3.10.28.10">
    <property type="entry name" value="Homing endonucleases"/>
    <property type="match status" value="1"/>
</dbReference>
<evidence type="ECO:0000259" key="8">
    <source>
        <dbReference type="PROSITE" id="PS50819"/>
    </source>
</evidence>
<dbReference type="PANTHER" id="PTHR23409">
    <property type="entry name" value="RIBONUCLEOSIDE-DIPHOSPHATE REDUCTASE SMALL CHAIN"/>
    <property type="match status" value="1"/>
</dbReference>
<evidence type="ECO:0000313" key="10">
    <source>
        <dbReference type="Proteomes" id="UP000204584"/>
    </source>
</evidence>
<dbReference type="Pfam" id="PF00268">
    <property type="entry name" value="Ribonuc_red_sm"/>
    <property type="match status" value="2"/>
</dbReference>
<dbReference type="PROSITE" id="PS50818">
    <property type="entry name" value="INTEIN_C_TER"/>
    <property type="match status" value="1"/>
</dbReference>
<evidence type="ECO:0000256" key="3">
    <source>
        <dbReference type="ARBA" id="ARBA00012274"/>
    </source>
</evidence>
<dbReference type="InterPro" id="IPR004860">
    <property type="entry name" value="LAGLIDADG_dom"/>
</dbReference>
<dbReference type="EMBL" id="KC977571">
    <property type="protein sequence ID" value="AGO85886.1"/>
    <property type="molecule type" value="Genomic_DNA"/>
</dbReference>
<dbReference type="Gene3D" id="2.170.16.10">
    <property type="entry name" value="Hedgehog/Intein (Hint) domain"/>
    <property type="match status" value="1"/>
</dbReference>
<evidence type="ECO:0000256" key="7">
    <source>
        <dbReference type="ARBA" id="ARBA00023004"/>
    </source>
</evidence>
<dbReference type="PRINTS" id="PR00379">
    <property type="entry name" value="INTEIN"/>
</dbReference>
<dbReference type="CDD" id="cd00081">
    <property type="entry name" value="Hint"/>
    <property type="match status" value="1"/>
</dbReference>
<dbReference type="Gene3D" id="1.10.620.20">
    <property type="entry name" value="Ribonucleotide Reductase, subunit A"/>
    <property type="match status" value="2"/>
</dbReference>
<dbReference type="UniPathway" id="UPA00326"/>
<dbReference type="GO" id="GO:0009263">
    <property type="term" value="P:deoxyribonucleotide biosynthetic process"/>
    <property type="evidence" value="ECO:0007669"/>
    <property type="project" value="InterPro"/>
</dbReference>
<dbReference type="Proteomes" id="UP000204584">
    <property type="component" value="Segment"/>
</dbReference>
<dbReference type="SUPFAM" id="SSF47240">
    <property type="entry name" value="Ferritin-like"/>
    <property type="match status" value="2"/>
</dbReference>
<dbReference type="KEGG" id="vg:16605975"/>
<reference evidence="9 10" key="1">
    <citation type="journal article" date="2013" name="Science">
        <title>Pandoraviruses: amoeba viruses with genomes up to 2.5 Mb reaching that of parasitic eukaryotes.</title>
        <authorList>
            <person name="Philippe N."/>
            <person name="Legendre M."/>
            <person name="Doutre G."/>
            <person name="Coute Y."/>
            <person name="Poirot O."/>
            <person name="Lescot M."/>
            <person name="Arslan D."/>
            <person name="Seltzer V."/>
            <person name="Bertaux L."/>
            <person name="Bruley C."/>
            <person name="Garin J."/>
            <person name="Claverie J.M."/>
            <person name="Abergel C."/>
        </authorList>
    </citation>
    <scope>NUCLEOTIDE SEQUENCE [LARGE SCALE GENOMIC DNA]</scope>
</reference>
<evidence type="ECO:0000256" key="2">
    <source>
        <dbReference type="ARBA" id="ARBA00009303"/>
    </source>
</evidence>
<accession>S4W248</accession>
<dbReference type="InterPro" id="IPR003587">
    <property type="entry name" value="Hint_dom_N"/>
</dbReference>
<dbReference type="InterPro" id="IPR030934">
    <property type="entry name" value="Intein_C"/>
</dbReference>
<keyword evidence="10" id="KW-1185">Reference proteome</keyword>
<evidence type="ECO:0000256" key="4">
    <source>
        <dbReference type="ARBA" id="ARBA00022813"/>
    </source>
</evidence>
<dbReference type="SMART" id="SM00306">
    <property type="entry name" value="HintN"/>
    <property type="match status" value="1"/>
</dbReference>
<dbReference type="EC" id="1.17.4.1" evidence="3"/>
<dbReference type="PROSITE" id="PS50819">
    <property type="entry name" value="INTEIN_ENDONUCLEASE"/>
    <property type="match status" value="1"/>
</dbReference>
<evidence type="ECO:0000256" key="6">
    <source>
        <dbReference type="ARBA" id="ARBA00023002"/>
    </source>
</evidence>
<dbReference type="InterPro" id="IPR033909">
    <property type="entry name" value="RNR_small"/>
</dbReference>
<sequence>MATTAVTTATKDDARQHQDVHRDIQTATIESTALDASCEPLLRENPNRFVLFPIRYQRIWEMYKKAEASFWTAEEVDLGADTVHWVSLSDDERHFIKHVLAFFAASDGIVAENLAGRFMKEVQVPEARCFVAGTPVSLANGMSVPIEQVRPGTAVMGWDSRCGGLVAAPTTYLKHKAQQACVRVVLQDGRSITCTPDHRFLAHDGKWVEASNIVPGTTRVTMGLDYPITSAEMLSGTWSAPLGKYGTVDLQSTPAKALALARLAGYIITDGSVAVTKHGGVCMSCYMGTVIGKERMLDDIELLCGKRPRTGKGNYSVALPDPLSRAIHALDPVAFAPGARIRREFAWPALFIDDDGAVPLVVLREFLGGVYGGDGHAPRLTHRTGTLKLASVAFSQTKKPAQIASLRVGLERLMKALCRFGIDGLISERAKPGGDSRDVILTMSGPASIVRFNDLIGFRYDQHKAVRLSVAAAYYRERMLRQQSHDDFVREIYSLKRAEPDRFWRCLREDVAADRAKKADYWADPIAPTYQVCRRGAKRTRLSPVKPNALADWLSTTGTHRYFSDDEHGSPSYAVKREAECVPTYHLAVVSVEPAGMHDVYDLSVADPINSYVVNGSVVHNCFYGFQIAIENIHSETYSLLIDTYVKDPVEKDHLFRAIDTVPSVRKKAEWAMKWINKEGLDTFAERLVGFAAVEGIFFSGSFCAIFWLKKRGLMPGLCFSNELISRDEGLHCDFACLLYTMLVDKPSSDVPRQIIIEAVEIEKEFVSESLPVALIGMNAALMCQYIEFVADRLLASLGCEKHYLTANPFPWMELISLEGKTNFFERRVGEYAKAGVTSRTERTSGFSLNSHF</sequence>
<dbReference type="InterPro" id="IPR012348">
    <property type="entry name" value="RNR-like"/>
</dbReference>
<proteinExistence type="inferred from homology"/>
<dbReference type="RefSeq" id="YP_008437257.1">
    <property type="nucleotide sequence ID" value="NC_022098.1"/>
</dbReference>
<comment type="similarity">
    <text evidence="2">Belongs to the ribonucleoside diphosphate reductase small chain family.</text>
</comment>
<dbReference type="InterPro" id="IPR009078">
    <property type="entry name" value="Ferritin-like_SF"/>
</dbReference>
<dbReference type="InterPro" id="IPR000358">
    <property type="entry name" value="RNR_small_fam"/>
</dbReference>
<keyword evidence="7" id="KW-0408">Iron</keyword>
<dbReference type="InterPro" id="IPR006142">
    <property type="entry name" value="INTEIN"/>
</dbReference>
<dbReference type="Pfam" id="PF14528">
    <property type="entry name" value="LAGLIDADG_3"/>
    <property type="match status" value="1"/>
</dbReference>
<dbReference type="InterPro" id="IPR027434">
    <property type="entry name" value="Homing_endonucl"/>
</dbReference>
<evidence type="ECO:0000256" key="1">
    <source>
        <dbReference type="ARBA" id="ARBA00001962"/>
    </source>
</evidence>
<dbReference type="GO" id="GO:0004748">
    <property type="term" value="F:ribonucleoside-diphosphate reductase activity, thioredoxin disulfide as acceptor"/>
    <property type="evidence" value="ECO:0007669"/>
    <property type="project" value="UniProtKB-EC"/>
</dbReference>
<keyword evidence="4" id="KW-0068">Autocatalytic cleavage</keyword>
<dbReference type="PANTHER" id="PTHR23409:SF18">
    <property type="entry name" value="RIBONUCLEOSIDE-DIPHOSPHATE REDUCTASE SUBUNIT M2"/>
    <property type="match status" value="1"/>
</dbReference>
<dbReference type="InterPro" id="IPR030475">
    <property type="entry name" value="RNR_small_AS"/>
</dbReference>
<feature type="domain" description="DOD-type homing endonuclease" evidence="8">
    <location>
        <begin position="263"/>
        <end position="422"/>
    </location>
</feature>
<dbReference type="InterPro" id="IPR036844">
    <property type="entry name" value="Hint_dom_sf"/>
</dbReference>
<dbReference type="NCBIfam" id="TIGR01445">
    <property type="entry name" value="intein_Nterm"/>
    <property type="match status" value="1"/>
</dbReference>
<evidence type="ECO:0000313" key="9">
    <source>
        <dbReference type="EMBL" id="AGO85886.1"/>
    </source>
</evidence>
<protein>
    <recommendedName>
        <fullName evidence="3">ribonucleoside-diphosphate reductase</fullName>
        <ecNumber evidence="3">1.17.4.1</ecNumber>
    </recommendedName>
</protein>
<comment type="cofactor">
    <cofactor evidence="1">
        <name>Fe cation</name>
        <dbReference type="ChEBI" id="CHEBI:24875"/>
    </cofactor>
</comment>
<dbReference type="GO" id="GO:0016539">
    <property type="term" value="P:intein-mediated protein splicing"/>
    <property type="evidence" value="ECO:0007669"/>
    <property type="project" value="InterPro"/>
</dbReference>
<gene>
    <name evidence="9" type="ORF">psal_cds_439</name>
</gene>
<dbReference type="CDD" id="cd01049">
    <property type="entry name" value="RNRR2"/>
    <property type="match status" value="2"/>
</dbReference>
<organism evidence="9 10">
    <name type="scientific">Pandoravirus salinus</name>
    <dbReference type="NCBI Taxonomy" id="1349410"/>
    <lineage>
        <taxon>Viruses</taxon>
        <taxon>Pandoravirus</taxon>
    </lineage>
</organism>
<dbReference type="SUPFAM" id="SSF51294">
    <property type="entry name" value="Hedgehog/intein (Hint) domain"/>
    <property type="match status" value="1"/>
</dbReference>
<name>S4W248_9VIRU</name>
<dbReference type="PROSITE" id="PS50817">
    <property type="entry name" value="INTEIN_N_TER"/>
    <property type="match status" value="1"/>
</dbReference>
<keyword evidence="5" id="KW-0651">Protein splicing</keyword>
<dbReference type="GeneID" id="16605975"/>
<evidence type="ECO:0000256" key="5">
    <source>
        <dbReference type="ARBA" id="ARBA00023000"/>
    </source>
</evidence>
<dbReference type="InterPro" id="IPR004042">
    <property type="entry name" value="Intein_endonuc_central"/>
</dbReference>
<dbReference type="GO" id="GO:0004519">
    <property type="term" value="F:endonuclease activity"/>
    <property type="evidence" value="ECO:0007669"/>
    <property type="project" value="InterPro"/>
</dbReference>
<dbReference type="NCBIfam" id="TIGR01443">
    <property type="entry name" value="intein_Cterm"/>
    <property type="match status" value="1"/>
</dbReference>